<evidence type="ECO:0000313" key="4">
    <source>
        <dbReference type="Proteomes" id="UP000632289"/>
    </source>
</evidence>
<dbReference type="RefSeq" id="WP_191210838.1">
    <property type="nucleotide sequence ID" value="NZ_BAABKL010000033.1"/>
</dbReference>
<keyword evidence="2" id="KW-0472">Membrane</keyword>
<accession>A0A927IEB4</accession>
<feature type="compositionally biased region" description="Basic and acidic residues" evidence="1">
    <location>
        <begin position="14"/>
        <end position="34"/>
    </location>
</feature>
<keyword evidence="2" id="KW-0812">Transmembrane</keyword>
<keyword evidence="2" id="KW-1133">Transmembrane helix</keyword>
<dbReference type="EMBL" id="JACXYU010000010">
    <property type="protein sequence ID" value="MBD3933539.1"/>
    <property type="molecule type" value="Genomic_DNA"/>
</dbReference>
<name>A0A927IEB4_9ACTN</name>
<feature type="transmembrane region" description="Helical" evidence="2">
    <location>
        <begin position="121"/>
        <end position="142"/>
    </location>
</feature>
<reference evidence="3" key="1">
    <citation type="submission" date="2020-09" db="EMBL/GenBank/DDBJ databases">
        <title>Secondary metabolite and genome analysis of marine Streptomyces chumphonensis KK1-2T.</title>
        <authorList>
            <person name="Phongsopitanun W."/>
            <person name="Kanchanasin P."/>
            <person name="Pittayakhajonwut P."/>
            <person name="Suwanborirux K."/>
            <person name="Tanasupawat S."/>
        </authorList>
    </citation>
    <scope>NUCLEOTIDE SEQUENCE</scope>
    <source>
        <strain evidence="3">KK1-2</strain>
    </source>
</reference>
<evidence type="ECO:0000313" key="3">
    <source>
        <dbReference type="EMBL" id="MBD3933539.1"/>
    </source>
</evidence>
<keyword evidence="4" id="KW-1185">Reference proteome</keyword>
<gene>
    <name evidence="3" type="ORF">IF129_18520</name>
</gene>
<feature type="transmembrane region" description="Helical" evidence="2">
    <location>
        <begin position="154"/>
        <end position="174"/>
    </location>
</feature>
<protein>
    <submittedName>
        <fullName evidence="3">Uncharacterized protein</fullName>
    </submittedName>
</protein>
<proteinExistence type="predicted"/>
<evidence type="ECO:0000256" key="2">
    <source>
        <dbReference type="SAM" id="Phobius"/>
    </source>
</evidence>
<feature type="region of interest" description="Disordered" evidence="1">
    <location>
        <begin position="1"/>
        <end position="34"/>
    </location>
</feature>
<sequence length="575" mass="62085">MTIPQQATSSQPDANDRPDPPDHRPPHGPHDTRRFVRTEATRLLCGGVHLDHAFRTAVITELVDQEHRPVAPSLGVDVVSVLSHALRARAVELRAASAVIALWLCFLVLNLALGGTTSDPALSVFGGGWTLLFGLAGLLLFLARQTSGLPASRLRICGVLLVALCLVLLLVVPLAGGAPALFLVGLLPLAVAVPRWALRWWQAGIVRTELDRDAFRTAPEPHLPAYGRYPAIEAAVTAEQHSPLTVYDPSGPFVGAGVPYNPWTVALELKRADATEPGEEGPSATGSGEDEPADAVPARLTAREVIDVIGPRLLDLRRTASDDSRDRLRGLELDEFVYLPGGLARQAVRRDAAALDEHRRVAVNEGGEWRRHFLRVRVGAWQEQLVVSLFVRVHTQGGMLVLEVAPHVLPPVRRSYAKIGELAETEGTDPLRSYLRALLNAPVALFESLRTVGTVVLAACRRWMSRPHQGPAEGPRLSVRERGATATVSLFQEMDVNRYIQTVQDRIASGVRDALRSAGYQTDEFQQQIVQVSGNGMFIGKMSGGTAQTGDRAQVINEAAKAIRGAAKAARGSGT</sequence>
<feature type="region of interest" description="Disordered" evidence="1">
    <location>
        <begin position="273"/>
        <end position="294"/>
    </location>
</feature>
<dbReference type="AlphaFoldDB" id="A0A927IEB4"/>
<feature type="compositionally biased region" description="Polar residues" evidence="1">
    <location>
        <begin position="1"/>
        <end position="13"/>
    </location>
</feature>
<comment type="caution">
    <text evidence="3">The sequence shown here is derived from an EMBL/GenBank/DDBJ whole genome shotgun (WGS) entry which is preliminary data.</text>
</comment>
<evidence type="ECO:0000256" key="1">
    <source>
        <dbReference type="SAM" id="MobiDB-lite"/>
    </source>
</evidence>
<feature type="transmembrane region" description="Helical" evidence="2">
    <location>
        <begin position="95"/>
        <end position="115"/>
    </location>
</feature>
<organism evidence="3 4">
    <name type="scientific">Streptomyces chumphonensis</name>
    <dbReference type="NCBI Taxonomy" id="1214925"/>
    <lineage>
        <taxon>Bacteria</taxon>
        <taxon>Bacillati</taxon>
        <taxon>Actinomycetota</taxon>
        <taxon>Actinomycetes</taxon>
        <taxon>Kitasatosporales</taxon>
        <taxon>Streptomycetaceae</taxon>
        <taxon>Streptomyces</taxon>
    </lineage>
</organism>
<dbReference type="Proteomes" id="UP000632289">
    <property type="component" value="Unassembled WGS sequence"/>
</dbReference>